<dbReference type="Gene3D" id="3.50.50.60">
    <property type="entry name" value="FAD/NAD(P)-binding domain"/>
    <property type="match status" value="1"/>
</dbReference>
<dbReference type="Proteomes" id="UP000701801">
    <property type="component" value="Unassembled WGS sequence"/>
</dbReference>
<evidence type="ECO:0000259" key="2">
    <source>
        <dbReference type="Pfam" id="PF01266"/>
    </source>
</evidence>
<dbReference type="OrthoDB" id="429143at2759"/>
<evidence type="ECO:0000313" key="4">
    <source>
        <dbReference type="Proteomes" id="UP000701801"/>
    </source>
</evidence>
<dbReference type="AlphaFoldDB" id="A0A9N9LZW8"/>
<evidence type="ECO:0000313" key="3">
    <source>
        <dbReference type="EMBL" id="CAG8981487.1"/>
    </source>
</evidence>
<dbReference type="InterPro" id="IPR036188">
    <property type="entry name" value="FAD/NAD-bd_sf"/>
</dbReference>
<reference evidence="3" key="1">
    <citation type="submission" date="2021-07" db="EMBL/GenBank/DDBJ databases">
        <authorList>
            <person name="Durling M."/>
        </authorList>
    </citation>
    <scope>NUCLEOTIDE SEQUENCE</scope>
</reference>
<dbReference type="EMBL" id="CAJVRM010000485">
    <property type="protein sequence ID" value="CAG8981487.1"/>
    <property type="molecule type" value="Genomic_DNA"/>
</dbReference>
<evidence type="ECO:0000256" key="1">
    <source>
        <dbReference type="SAM" id="MobiDB-lite"/>
    </source>
</evidence>
<comment type="caution">
    <text evidence="3">The sequence shown here is derived from an EMBL/GenBank/DDBJ whole genome shotgun (WGS) entry which is preliminary data.</text>
</comment>
<feature type="domain" description="FAD dependent oxidoreductase" evidence="2">
    <location>
        <begin position="43"/>
        <end position="419"/>
    </location>
</feature>
<dbReference type="PANTHER" id="PTHR13847">
    <property type="entry name" value="SARCOSINE DEHYDROGENASE-RELATED"/>
    <property type="match status" value="1"/>
</dbReference>
<gene>
    <name evidence="3" type="ORF">HYALB_00003058</name>
</gene>
<proteinExistence type="predicted"/>
<accession>A0A9N9LZW8</accession>
<feature type="region of interest" description="Disordered" evidence="1">
    <location>
        <begin position="1"/>
        <end position="23"/>
    </location>
</feature>
<dbReference type="Gene3D" id="3.30.9.10">
    <property type="entry name" value="D-Amino Acid Oxidase, subunit A, domain 2"/>
    <property type="match status" value="1"/>
</dbReference>
<name>A0A9N9LZW8_9HELO</name>
<sequence>MGGATAPLTGLPHTNPAKSYWQRNPHRIADLRSTDSLPKSSKYIIIGSGITGGSIAYKLLVHEPAASIVLLEARQAASGATGRNGGHCRPGDYDKFSAHVERFSLEDALRMEKLEADNVKLLTKFIKEHGIECDLNEVEIVEMFTDEKPFKYVLGVLEARKKVAEMRKEAPVLREYRIWSAEETKKELLIPSGVGAVSLVGGYQLQPYLVACGILELAIEKGLNLQTNTPVTKILKLSEDNEGNGWKVHTDRGDVFAEKVILARNAYSGALYPDLAEFISNQRNDKCASSDQDQRLSILGSSQGPVSGKPQILLIIINKDTRALWEKAIYLRASSIEDSSIVPEITEYFAHKLPKRFYGRENWREDGEIIQEWSGIMGYTFDRRPIIGEAPGQNGLWVCVGFNGHGMALTFQSAEALVQILDGKEKEVDKWLSSCYKIQRLLESGL</sequence>
<protein>
    <recommendedName>
        <fullName evidence="2">FAD dependent oxidoreductase domain-containing protein</fullName>
    </recommendedName>
</protein>
<dbReference type="InterPro" id="IPR006076">
    <property type="entry name" value="FAD-dep_OxRdtase"/>
</dbReference>
<dbReference type="PANTHER" id="PTHR13847:SF284">
    <property type="entry name" value="FAD DEPENDENT OXIDOREDUCTASE DOMAIN-CONTAINING PROTEIN"/>
    <property type="match status" value="1"/>
</dbReference>
<keyword evidence="4" id="KW-1185">Reference proteome</keyword>
<dbReference type="SUPFAM" id="SSF51905">
    <property type="entry name" value="FAD/NAD(P)-binding domain"/>
    <property type="match status" value="1"/>
</dbReference>
<dbReference type="GO" id="GO:0005737">
    <property type="term" value="C:cytoplasm"/>
    <property type="evidence" value="ECO:0007669"/>
    <property type="project" value="TreeGrafter"/>
</dbReference>
<organism evidence="3 4">
    <name type="scientific">Hymenoscyphus albidus</name>
    <dbReference type="NCBI Taxonomy" id="595503"/>
    <lineage>
        <taxon>Eukaryota</taxon>
        <taxon>Fungi</taxon>
        <taxon>Dikarya</taxon>
        <taxon>Ascomycota</taxon>
        <taxon>Pezizomycotina</taxon>
        <taxon>Leotiomycetes</taxon>
        <taxon>Helotiales</taxon>
        <taxon>Helotiaceae</taxon>
        <taxon>Hymenoscyphus</taxon>
    </lineage>
</organism>
<dbReference type="Pfam" id="PF01266">
    <property type="entry name" value="DAO"/>
    <property type="match status" value="1"/>
</dbReference>